<protein>
    <recommendedName>
        <fullName evidence="6">Cysteine synthase B</fullName>
        <ecNumber evidence="3">2.5.1.47</ecNumber>
    </recommendedName>
    <alternativeName>
        <fullName evidence="7">O-acetylserine (thiol)-lyase B</fullName>
    </alternativeName>
    <alternativeName>
        <fullName evidence="8">O-acetylserine sulfhydrylase B</fullName>
    </alternativeName>
</protein>
<evidence type="ECO:0000256" key="7">
    <source>
        <dbReference type="ARBA" id="ARBA00078257"/>
    </source>
</evidence>
<evidence type="ECO:0000256" key="2">
    <source>
        <dbReference type="ARBA" id="ARBA00007103"/>
    </source>
</evidence>
<dbReference type="PANTHER" id="PTHR10314">
    <property type="entry name" value="CYSTATHIONINE BETA-SYNTHASE"/>
    <property type="match status" value="1"/>
</dbReference>
<comment type="catalytic activity">
    <reaction evidence="5">
        <text>O-acetyl-L-serine + hydrogen sulfide = L-cysteine + acetate</text>
        <dbReference type="Rhea" id="RHEA:14829"/>
        <dbReference type="ChEBI" id="CHEBI:29919"/>
        <dbReference type="ChEBI" id="CHEBI:30089"/>
        <dbReference type="ChEBI" id="CHEBI:35235"/>
        <dbReference type="ChEBI" id="CHEBI:58340"/>
        <dbReference type="EC" id="2.5.1.47"/>
    </reaction>
</comment>
<feature type="binding site" evidence="9">
    <location>
        <begin position="178"/>
        <end position="182"/>
    </location>
    <ligand>
        <name>pyridoxal 5'-phosphate</name>
        <dbReference type="ChEBI" id="CHEBI:597326"/>
    </ligand>
</feature>
<dbReference type="FunFam" id="3.40.50.1100:FF:000003">
    <property type="entry name" value="Cystathionine beta-synthase"/>
    <property type="match status" value="1"/>
</dbReference>
<dbReference type="Pfam" id="PF00462">
    <property type="entry name" value="Glutaredoxin"/>
    <property type="match status" value="1"/>
</dbReference>
<keyword evidence="4 9" id="KW-0663">Pyridoxal phosphate</keyword>
<feature type="modified residue" description="N6-(pyridoxal phosphate)lysine" evidence="10">
    <location>
        <position position="44"/>
    </location>
</feature>
<evidence type="ECO:0000313" key="14">
    <source>
        <dbReference type="Proteomes" id="UP000198426"/>
    </source>
</evidence>
<dbReference type="SUPFAM" id="SSF52833">
    <property type="entry name" value="Thioredoxin-like"/>
    <property type="match status" value="1"/>
</dbReference>
<evidence type="ECO:0000256" key="6">
    <source>
        <dbReference type="ARBA" id="ARBA00072081"/>
    </source>
</evidence>
<dbReference type="NCBIfam" id="TIGR01136">
    <property type="entry name" value="cysKM"/>
    <property type="match status" value="1"/>
</dbReference>
<evidence type="ECO:0000256" key="3">
    <source>
        <dbReference type="ARBA" id="ARBA00012681"/>
    </source>
</evidence>
<feature type="binding site" evidence="9">
    <location>
        <position position="286"/>
    </location>
    <ligand>
        <name>pyridoxal 5'-phosphate</name>
        <dbReference type="ChEBI" id="CHEBI:597326"/>
    </ligand>
</feature>
<dbReference type="GO" id="GO:0006535">
    <property type="term" value="P:cysteine biosynthetic process from serine"/>
    <property type="evidence" value="ECO:0007669"/>
    <property type="project" value="InterPro"/>
</dbReference>
<evidence type="ECO:0000256" key="9">
    <source>
        <dbReference type="PIRSR" id="PIRSR605856-50"/>
    </source>
</evidence>
<feature type="binding site" evidence="9">
    <location>
        <position position="74"/>
    </location>
    <ligand>
        <name>pyridoxal 5'-phosphate</name>
        <dbReference type="ChEBI" id="CHEBI:597326"/>
    </ligand>
</feature>
<accession>A0A239FUH4</accession>
<keyword evidence="14" id="KW-1185">Reference proteome</keyword>
<sequence>MSNLKSSILDTVGKTPVVRINNIAPEGVELYVKCEAFNPLGSVKDRLALGVIEAAERSGELTPGQTVIEATSGNTGIGLAMVCAQKGYPLVLVMAESFSVERRKLMRFLGAKVVLTPASEKGTGMVAKAKELAEKHGWYWTKQFDNPANSEIHARTTAIEILEDFGEDGLDYWVSGFGTGGTMNGVARVLKERSPRTRIIATEPDNSQLLNSGVAQGFGSDGAAVGSHPSWRPHLMQGWSPDFISQLAQQVLDAGHIDAFSPVSGDDAIRCAKELAAREGIFCGISSGATFAAALQIARTAPKGSRILAMLPDTGERYLSTPLFADVPEDMTEEEMDLSRSTPNYRFDVTSPAPAPAATETEPVVDPATRAEVEELVASKPVVIFALEWCEFTWSVRNMFAEAGIDYESVDLDSVAFLDGDPGRSTRYRAVLRDMTGAPTIPQVFVGGQSIGGATETFDAFNSGELQAALAKASVAFDPGMECDAYSFLPKWLHAR</sequence>
<dbReference type="CDD" id="cd01561">
    <property type="entry name" value="CBS_like"/>
    <property type="match status" value="1"/>
</dbReference>
<feature type="domain" description="Glutaredoxin" evidence="12">
    <location>
        <begin position="382"/>
        <end position="451"/>
    </location>
</feature>
<evidence type="ECO:0000256" key="1">
    <source>
        <dbReference type="ARBA" id="ARBA00001933"/>
    </source>
</evidence>
<dbReference type="OrthoDB" id="9805733at2"/>
<evidence type="ECO:0000256" key="5">
    <source>
        <dbReference type="ARBA" id="ARBA00047931"/>
    </source>
</evidence>
<dbReference type="InterPro" id="IPR002109">
    <property type="entry name" value="Glutaredoxin"/>
</dbReference>
<dbReference type="EC" id="2.5.1.47" evidence="3"/>
<evidence type="ECO:0000256" key="10">
    <source>
        <dbReference type="PIRSR" id="PIRSR605856-51"/>
    </source>
</evidence>
<dbReference type="InterPro" id="IPR001926">
    <property type="entry name" value="TrpB-like_PALP"/>
</dbReference>
<proteinExistence type="inferred from homology"/>
<feature type="domain" description="Tryptophan synthase beta chain-like PALP" evidence="11">
    <location>
        <begin position="9"/>
        <end position="313"/>
    </location>
</feature>
<dbReference type="InterPro" id="IPR050214">
    <property type="entry name" value="Cys_Synth/Cystath_Beta-Synth"/>
</dbReference>
<comment type="similarity">
    <text evidence="2">Belongs to the cysteine synthase/cystathionine beta-synthase family.</text>
</comment>
<dbReference type="InterPro" id="IPR036052">
    <property type="entry name" value="TrpB-like_PALP_sf"/>
</dbReference>
<gene>
    <name evidence="13" type="ORF">SAMN05421757_102839</name>
</gene>
<evidence type="ECO:0000259" key="12">
    <source>
        <dbReference type="Pfam" id="PF00462"/>
    </source>
</evidence>
<dbReference type="Gene3D" id="3.40.30.10">
    <property type="entry name" value="Glutaredoxin"/>
    <property type="match status" value="1"/>
</dbReference>
<evidence type="ECO:0000313" key="13">
    <source>
        <dbReference type="EMBL" id="SNS60479.1"/>
    </source>
</evidence>
<dbReference type="AlphaFoldDB" id="A0A239FUH4"/>
<evidence type="ECO:0000256" key="8">
    <source>
        <dbReference type="ARBA" id="ARBA00079153"/>
    </source>
</evidence>
<dbReference type="PROSITE" id="PS51354">
    <property type="entry name" value="GLUTAREDOXIN_2"/>
    <property type="match status" value="1"/>
</dbReference>
<comment type="cofactor">
    <cofactor evidence="1 9">
        <name>pyridoxal 5'-phosphate</name>
        <dbReference type="ChEBI" id="CHEBI:597326"/>
    </cofactor>
</comment>
<evidence type="ECO:0000256" key="4">
    <source>
        <dbReference type="ARBA" id="ARBA00022898"/>
    </source>
</evidence>
<dbReference type="InterPro" id="IPR036249">
    <property type="entry name" value="Thioredoxin-like_sf"/>
</dbReference>
<dbReference type="Pfam" id="PF00291">
    <property type="entry name" value="PALP"/>
    <property type="match status" value="1"/>
</dbReference>
<dbReference type="GO" id="GO:0004124">
    <property type="term" value="F:cysteine synthase activity"/>
    <property type="evidence" value="ECO:0007669"/>
    <property type="project" value="UniProtKB-EC"/>
</dbReference>
<dbReference type="InterPro" id="IPR005856">
    <property type="entry name" value="Cys_synth"/>
</dbReference>
<organism evidence="13 14">
    <name type="scientific">Tropicimonas sediminicola</name>
    <dbReference type="NCBI Taxonomy" id="1031541"/>
    <lineage>
        <taxon>Bacteria</taxon>
        <taxon>Pseudomonadati</taxon>
        <taxon>Pseudomonadota</taxon>
        <taxon>Alphaproteobacteria</taxon>
        <taxon>Rhodobacterales</taxon>
        <taxon>Roseobacteraceae</taxon>
        <taxon>Tropicimonas</taxon>
    </lineage>
</organism>
<name>A0A239FUH4_9RHOB</name>
<dbReference type="Proteomes" id="UP000198426">
    <property type="component" value="Unassembled WGS sequence"/>
</dbReference>
<dbReference type="InterPro" id="IPR005859">
    <property type="entry name" value="CysK"/>
</dbReference>
<dbReference type="Gene3D" id="3.40.50.1100">
    <property type="match status" value="2"/>
</dbReference>
<reference evidence="13 14" key="1">
    <citation type="submission" date="2017-06" db="EMBL/GenBank/DDBJ databases">
        <authorList>
            <person name="Kim H.J."/>
            <person name="Triplett B.A."/>
        </authorList>
    </citation>
    <scope>NUCLEOTIDE SEQUENCE [LARGE SCALE GENOMIC DNA]</scope>
    <source>
        <strain evidence="13 14">DSM 29339</strain>
    </source>
</reference>
<evidence type="ECO:0000259" key="11">
    <source>
        <dbReference type="Pfam" id="PF00291"/>
    </source>
</evidence>
<dbReference type="NCBIfam" id="TIGR01139">
    <property type="entry name" value="cysK"/>
    <property type="match status" value="1"/>
</dbReference>
<dbReference type="SUPFAM" id="SSF53686">
    <property type="entry name" value="Tryptophan synthase beta subunit-like PLP-dependent enzymes"/>
    <property type="match status" value="1"/>
</dbReference>
<dbReference type="EMBL" id="FZOY01000002">
    <property type="protein sequence ID" value="SNS60479.1"/>
    <property type="molecule type" value="Genomic_DNA"/>
</dbReference>